<feature type="compositionally biased region" description="Basic residues" evidence="9">
    <location>
        <begin position="1545"/>
        <end position="1554"/>
    </location>
</feature>
<feature type="compositionally biased region" description="Basic residues" evidence="9">
    <location>
        <begin position="137"/>
        <end position="158"/>
    </location>
</feature>
<feature type="compositionally biased region" description="Acidic residues" evidence="9">
    <location>
        <begin position="345"/>
        <end position="371"/>
    </location>
</feature>
<dbReference type="SMART" id="SM00510">
    <property type="entry name" value="TFS2M"/>
    <property type="match status" value="1"/>
</dbReference>
<sequence length="2080" mass="230564">MSSSVFSETPSARPNGADGDSNLVVVYAKNGISFDERAIENIMEEKSIASISVVRLTSPTPSMVDQEETERLEELERFMQMTSDGEDSDKETDNDSSQSGCEELISEKDHVTGDDNDNTGGENNGDSTETEAEVPKVKKRPGRKPKPPKKQKKRRKPKERPQIVGLSVEQFYAENTADVVVKNALKLAGLSIFKRTPESDALMEIIRNDHNYTPFTSPEQMKAKKMAEKVVIERQGRKFIVQTQPNIRLLNAKKRLQAVPVNHVPAATQQPPRHQQQLPKQQQPQQQQQRQTQPLPKQPTNLHRQQLPNQLQPSSAASSKQQQIMLTTGPRIVRNSAKMIRPSDDFVEDDEDANSSATADEENADTEELSEPSDASRETDNDRDSDIDFKMNNSRSSNKRKRLKKFSRRRSNTQSARAQTLNSPKGPHQQQPTQSQFPYLKRRKEPTDGNSSAPAIGQIVQLNTKAPPSVIPLGRKVFSTSFLKMRPIHKSLPKPTSISPEVNRISGSAVPAKLRRTPIVQVGRVVSVPPGGFATPPQEVKEIVINKNLSSPKGVFTNLNSLLADNNNATTMTSTSDNSKQPLVNTPITPKSSLNSLTTLASTSTSAATSPSCKGFMPIGVETASSHKLPAQIVIETHQSSSELAAENDKQLDLIDSIVQDELSKSSLIEKPPATADETIPKLVKMLESSAAGLNQVPEPVINPVSAPQQQQNFDATLVANTAVDNMDIASAPLLETADEDEITADFLQHVVGLIEEDKQFEAEVVKHVLATTETGSLDALANAVAQPIFDVGNQLPTVSQPLPNDFADQCLLNLPMASSTPSRTTGNSTLTTSRPPETKVVRGNGRVIYLPPIEAPTTRAKRRAQNFPATATTLSDISTTSLTEPTVDTSQLTSSSLDSDSVSSSFAGPDRKLLTRDPSGTVRRPRRSNKLNNSNEANDPEASESQEDDDDPNKLWCICRQPHNNRFMICCDLCEDWYHGTCVSVTKAMGLEMEQKGIDWKCPKCVKKQEEKSQPRITDIWVPKPSQNTSELPTSTKQPSESKSIVEQPTVTPKRNPPVGASLTTSSPSTPSNPLVRQQKRPLPQKPQLKMHQQQLNFIKLGASSVITPTEASCVVCKRPARANSVYCSDECIRKYAHNAVQAQTVPKTPEPVLQTALPPSQLESALEAKKNKKKDLFEDVLRQADSLSKVERINVFERRSGRAITGHLAPSAHQLKKWLQENPTFEVVQPGSQQALEIEKRQSKRLLEPSTPETPAAKQSQSLPLQKSSETVNKSIQLQPAMLSSAKKEKPAAKATTAASRSPEKGATERAVNKSQPEPIRLNVRRTLKEQLLLRIKEAQEAEKPAEKSEWLTAAEVEHFVKRVESEMYNSFGQDVSAKYKSKYRSLMFNIKDRKNKTLFEKICAKQVEPKQLVRMTPAELASQELAKWREEENRHQLDMIKKSELDLLSCAQNYVVKTHKGEELIESKMDVTLPEEEEAQEEGGRSKEKVDSIDIKKGSQSLDTSSTTDVSNKDHDHDRPSTAKEKHSKSREKDHSRERDREKRHKSHRSHNNQSGTKRSRSRSSSRGHSQEKRSHKRHHHEHDVDKEKEQPSRDKQLNKEHVDKVQSSVQKKPTEKKTETSLGAFNLIDQILESEKTVEEAANLTVPVKPTLKSLPVASKTFGKADVPAPTLDRYGRYLQSLSSPPIWTGNLSMADVTEFDVVIHGVQGNTSQLDKLLPLNLDVIGRITRVNVWDYLKKIRKSPTKEIVIVNLFPANAANTIKFDSFFEYLDSRQRLGVLGADSEQIRDFYIFPLGTNDKVPTVLRTLDTVPFYEDTQRPNTLLGIIVRCLSKRSVNLSHSLPLSLPTASNKTVSNKARVRTTFTPPSSPKRKPSTHSGSSRDDEFDIDAIIKAPIAKLQNKNVPIDPMAKIDDPDAPYSPGGSSDDNDVLPASVSEHKDFDLERKVDEINKQIAAQRMEIAGLLKVEPSILEKPTSSNVLANISIPPNLTKILASIKEKESSARPISNDDEEYNPEDAISSCSYDMGRKSEGATKTKSRLAQLSEAELLSMVPDNLVDLTPTKSSRHEEPPPPGV</sequence>
<evidence type="ECO:0000256" key="3">
    <source>
        <dbReference type="ARBA" id="ARBA00022771"/>
    </source>
</evidence>
<dbReference type="InterPro" id="IPR019786">
    <property type="entry name" value="Zinc_finger_PHD-type_CS"/>
</dbReference>
<dbReference type="PROSITE" id="PS01359">
    <property type="entry name" value="ZF_PHD_1"/>
    <property type="match status" value="1"/>
</dbReference>
<keyword evidence="5" id="KW-0805">Transcription regulation</keyword>
<feature type="compositionally biased region" description="Low complexity" evidence="9">
    <location>
        <begin position="1063"/>
        <end position="1078"/>
    </location>
</feature>
<feature type="compositionally biased region" description="Basic and acidic residues" evidence="9">
    <location>
        <begin position="1514"/>
        <end position="1544"/>
    </location>
</feature>
<dbReference type="InterPro" id="IPR019787">
    <property type="entry name" value="Znf_PHD-finger"/>
</dbReference>
<dbReference type="Pfam" id="PF07744">
    <property type="entry name" value="SPOC"/>
    <property type="match status" value="1"/>
</dbReference>
<dbReference type="InterPro" id="IPR003618">
    <property type="entry name" value="TFIIS_cen_dom"/>
</dbReference>
<feature type="region of interest" description="Disordered" evidence="9">
    <location>
        <begin position="1470"/>
        <end position="1622"/>
    </location>
</feature>
<dbReference type="CDD" id="cd15552">
    <property type="entry name" value="PHD_PHF3_like"/>
    <property type="match status" value="1"/>
</dbReference>
<dbReference type="InterPro" id="IPR013083">
    <property type="entry name" value="Znf_RING/FYVE/PHD"/>
</dbReference>
<dbReference type="RefSeq" id="XP_017872823.1">
    <property type="nucleotide sequence ID" value="XM_018017334.1"/>
</dbReference>
<feature type="compositionally biased region" description="Basic and acidic residues" evidence="9">
    <location>
        <begin position="1485"/>
        <end position="1500"/>
    </location>
</feature>
<dbReference type="InterPro" id="IPR006576">
    <property type="entry name" value="BRK_domain"/>
</dbReference>
<feature type="compositionally biased region" description="Low complexity" evidence="9">
    <location>
        <begin position="118"/>
        <end position="127"/>
    </location>
</feature>
<dbReference type="SUPFAM" id="SSF57903">
    <property type="entry name" value="FYVE/PHD zinc finger"/>
    <property type="match status" value="1"/>
</dbReference>
<evidence type="ECO:0000256" key="7">
    <source>
        <dbReference type="ARBA" id="ARBA00023242"/>
    </source>
</evidence>
<dbReference type="InterPro" id="IPR037259">
    <property type="entry name" value="BRK_sf"/>
</dbReference>
<dbReference type="Gene3D" id="1.10.472.30">
    <property type="entry name" value="Transcription elongation factor S-II, central domain"/>
    <property type="match status" value="1"/>
</dbReference>
<accession>A0ABM1Q037</accession>
<feature type="compositionally biased region" description="Polar residues" evidence="9">
    <location>
        <begin position="413"/>
        <end position="437"/>
    </location>
</feature>
<feature type="region of interest" description="Disordered" evidence="9">
    <location>
        <begin position="76"/>
        <end position="162"/>
    </location>
</feature>
<feature type="compositionally biased region" description="Polar residues" evidence="9">
    <location>
        <begin position="1501"/>
        <end position="1513"/>
    </location>
</feature>
<dbReference type="PROSITE" id="PS50016">
    <property type="entry name" value="ZF_PHD_2"/>
    <property type="match status" value="1"/>
</dbReference>
<evidence type="ECO:0000256" key="4">
    <source>
        <dbReference type="ARBA" id="ARBA00022833"/>
    </source>
</evidence>
<feature type="domain" description="TFIIS central" evidence="11">
    <location>
        <begin position="1322"/>
        <end position="1451"/>
    </location>
</feature>
<keyword evidence="3 8" id="KW-0863">Zinc-finger</keyword>
<feature type="compositionally biased region" description="Polar residues" evidence="9">
    <location>
        <begin position="1026"/>
        <end position="1054"/>
    </location>
</feature>
<dbReference type="InterPro" id="IPR012921">
    <property type="entry name" value="SPOC_C"/>
</dbReference>
<keyword evidence="2" id="KW-0479">Metal-binding</keyword>
<evidence type="ECO:0000313" key="13">
    <source>
        <dbReference type="RefSeq" id="XP_017872823.1"/>
    </source>
</evidence>
<feature type="region of interest" description="Disordered" evidence="9">
    <location>
        <begin position="1014"/>
        <end position="1089"/>
    </location>
</feature>
<feature type="compositionally biased region" description="Low complexity" evidence="9">
    <location>
        <begin position="310"/>
        <end position="323"/>
    </location>
</feature>
<evidence type="ECO:0000256" key="8">
    <source>
        <dbReference type="PROSITE-ProRule" id="PRU00146"/>
    </source>
</evidence>
<dbReference type="SMART" id="SM00592">
    <property type="entry name" value="BRK"/>
    <property type="match status" value="1"/>
</dbReference>
<keyword evidence="7" id="KW-0539">Nucleus</keyword>
<keyword evidence="4" id="KW-0862">Zinc</keyword>
<dbReference type="SMART" id="SM00249">
    <property type="entry name" value="PHD"/>
    <property type="match status" value="1"/>
</dbReference>
<evidence type="ECO:0000256" key="1">
    <source>
        <dbReference type="ARBA" id="ARBA00004123"/>
    </source>
</evidence>
<reference evidence="13" key="3">
    <citation type="submission" date="2025-08" db="UniProtKB">
        <authorList>
            <consortium name="RefSeq"/>
        </authorList>
    </citation>
    <scope>IDENTIFICATION</scope>
    <source>
        <tissue evidence="13">Whole organism</tissue>
    </source>
</reference>
<feature type="compositionally biased region" description="Basic and acidic residues" evidence="9">
    <location>
        <begin position="374"/>
        <end position="389"/>
    </location>
</feature>
<dbReference type="InterPro" id="IPR001965">
    <property type="entry name" value="Znf_PHD"/>
</dbReference>
<feature type="region of interest" description="Disordered" evidence="9">
    <location>
        <begin position="2004"/>
        <end position="2043"/>
    </location>
</feature>
<feature type="compositionally biased region" description="Polar residues" evidence="9">
    <location>
        <begin position="572"/>
        <end position="590"/>
    </location>
</feature>
<feature type="region of interest" description="Disordered" evidence="9">
    <location>
        <begin position="818"/>
        <end position="955"/>
    </location>
</feature>
<feature type="compositionally biased region" description="Basic residues" evidence="9">
    <location>
        <begin position="397"/>
        <end position="411"/>
    </location>
</feature>
<keyword evidence="6" id="KW-0804">Transcription</keyword>
<dbReference type="PANTHER" id="PTHR11477">
    <property type="entry name" value="TRANSCRIPTION FACTOR S-II ZINC FINGER DOMAIN-CONTAINING PROTEIN"/>
    <property type="match status" value="1"/>
</dbReference>
<feature type="compositionally biased region" description="Basic and acidic residues" evidence="9">
    <location>
        <begin position="1585"/>
        <end position="1608"/>
    </location>
</feature>
<dbReference type="Pfam" id="PF00628">
    <property type="entry name" value="PHD"/>
    <property type="match status" value="1"/>
</dbReference>
<feature type="domain" description="PHD-type" evidence="10">
    <location>
        <begin position="955"/>
        <end position="1009"/>
    </location>
</feature>
<reference evidence="12" key="1">
    <citation type="journal article" date="1997" name="Nucleic Acids Res.">
        <title>tRNAscan-SE: a program for improved detection of transfer RNA genes in genomic sequence.</title>
        <authorList>
            <person name="Lowe T.M."/>
            <person name="Eddy S.R."/>
        </authorList>
    </citation>
    <scope>NUCLEOTIDE SEQUENCE [LARGE SCALE GENOMIC DNA]</scope>
</reference>
<evidence type="ECO:0000256" key="9">
    <source>
        <dbReference type="SAM" id="MobiDB-lite"/>
    </source>
</evidence>
<feature type="compositionally biased region" description="Polar residues" evidence="9">
    <location>
        <begin position="818"/>
        <end position="836"/>
    </location>
</feature>
<feature type="compositionally biased region" description="Low complexity" evidence="9">
    <location>
        <begin position="1260"/>
        <end position="1271"/>
    </location>
</feature>
<feature type="compositionally biased region" description="Basic and acidic residues" evidence="9">
    <location>
        <begin position="2070"/>
        <end position="2080"/>
    </location>
</feature>
<dbReference type="Pfam" id="PF07533">
    <property type="entry name" value="BRK"/>
    <property type="match status" value="1"/>
</dbReference>
<feature type="compositionally biased region" description="Basic and acidic residues" evidence="9">
    <location>
        <begin position="1304"/>
        <end position="1314"/>
    </location>
</feature>
<keyword evidence="12" id="KW-1185">Reference proteome</keyword>
<feature type="compositionally biased region" description="Polar residues" evidence="9">
    <location>
        <begin position="1"/>
        <end position="12"/>
    </location>
</feature>
<feature type="compositionally biased region" description="Acidic residues" evidence="9">
    <location>
        <begin position="939"/>
        <end position="952"/>
    </location>
</feature>
<dbReference type="CDD" id="cd22581">
    <property type="entry name" value="SPOC_PPS-like"/>
    <property type="match status" value="1"/>
</dbReference>
<evidence type="ECO:0000313" key="12">
    <source>
        <dbReference type="Proteomes" id="UP000694904"/>
    </source>
</evidence>
<feature type="region of interest" description="Disordered" evidence="9">
    <location>
        <begin position="1248"/>
        <end position="1273"/>
    </location>
</feature>
<dbReference type="InterPro" id="IPR036575">
    <property type="entry name" value="TFIIS_cen_dom_sf"/>
</dbReference>
<dbReference type="GeneID" id="108620424"/>
<feature type="region of interest" description="Disordered" evidence="9">
    <location>
        <begin position="570"/>
        <end position="590"/>
    </location>
</feature>
<feature type="compositionally biased region" description="Low complexity" evidence="9">
    <location>
        <begin position="267"/>
        <end position="299"/>
    </location>
</feature>
<dbReference type="PANTHER" id="PTHR11477:SF51">
    <property type="entry name" value="PROTEIN PARTNER OF SNF, ISOFORM B"/>
    <property type="match status" value="1"/>
</dbReference>
<feature type="region of interest" description="Disordered" evidence="9">
    <location>
        <begin position="1285"/>
        <end position="1325"/>
    </location>
</feature>
<feature type="compositionally biased region" description="Low complexity" evidence="9">
    <location>
        <begin position="870"/>
        <end position="906"/>
    </location>
</feature>
<protein>
    <submittedName>
        <fullName evidence="13">Death-inducer obliterator 1 isoform X1</fullName>
    </submittedName>
</protein>
<feature type="region of interest" description="Disordered" evidence="9">
    <location>
        <begin position="2057"/>
        <end position="2080"/>
    </location>
</feature>
<dbReference type="Gene3D" id="3.40.5.120">
    <property type="match status" value="1"/>
</dbReference>
<evidence type="ECO:0000256" key="6">
    <source>
        <dbReference type="ARBA" id="ARBA00023163"/>
    </source>
</evidence>
<gene>
    <name evidence="13" type="primary">LOC108620424</name>
</gene>
<dbReference type="SUPFAM" id="SSF46942">
    <property type="entry name" value="Elongation factor TFIIS domain 2"/>
    <property type="match status" value="1"/>
</dbReference>
<dbReference type="Pfam" id="PF07500">
    <property type="entry name" value="TFIIS_M"/>
    <property type="match status" value="1"/>
</dbReference>
<dbReference type="Proteomes" id="UP000694904">
    <property type="component" value="Chromosome 2"/>
</dbReference>
<comment type="subcellular location">
    <subcellularLocation>
        <location evidence="1">Nucleus</location>
    </subcellularLocation>
</comment>
<proteinExistence type="predicted"/>
<feature type="region of interest" description="Disordered" evidence="9">
    <location>
        <begin position="1"/>
        <end position="22"/>
    </location>
</feature>
<evidence type="ECO:0000256" key="5">
    <source>
        <dbReference type="ARBA" id="ARBA00023015"/>
    </source>
</evidence>
<dbReference type="PROSITE" id="PS51321">
    <property type="entry name" value="TFIIS_CENTRAL"/>
    <property type="match status" value="1"/>
</dbReference>
<dbReference type="SUPFAM" id="SSF160481">
    <property type="entry name" value="BRK domain-like"/>
    <property type="match status" value="1"/>
</dbReference>
<feature type="region of interest" description="Disordered" evidence="9">
    <location>
        <begin position="267"/>
        <end position="437"/>
    </location>
</feature>
<feature type="compositionally biased region" description="Acidic residues" evidence="9">
    <location>
        <begin position="84"/>
        <end position="94"/>
    </location>
</feature>
<dbReference type="Gene3D" id="3.30.40.10">
    <property type="entry name" value="Zinc/RING finger domain, C3HC4 (zinc finger)"/>
    <property type="match status" value="1"/>
</dbReference>
<evidence type="ECO:0000256" key="2">
    <source>
        <dbReference type="ARBA" id="ARBA00022723"/>
    </source>
</evidence>
<evidence type="ECO:0000259" key="10">
    <source>
        <dbReference type="PROSITE" id="PS50016"/>
    </source>
</evidence>
<feature type="compositionally biased region" description="Polar residues" evidence="9">
    <location>
        <begin position="300"/>
        <end position="309"/>
    </location>
</feature>
<feature type="region of interest" description="Disordered" evidence="9">
    <location>
        <begin position="1853"/>
        <end position="1888"/>
    </location>
</feature>
<feature type="region of interest" description="Disordered" evidence="9">
    <location>
        <begin position="1909"/>
        <end position="1935"/>
    </location>
</feature>
<name>A0ABM1Q037_DROAR</name>
<organism evidence="12 13">
    <name type="scientific">Drosophila arizonae</name>
    <name type="common">Fruit fly</name>
    <dbReference type="NCBI Taxonomy" id="7263"/>
    <lineage>
        <taxon>Eukaryota</taxon>
        <taxon>Metazoa</taxon>
        <taxon>Ecdysozoa</taxon>
        <taxon>Arthropoda</taxon>
        <taxon>Hexapoda</taxon>
        <taxon>Insecta</taxon>
        <taxon>Pterygota</taxon>
        <taxon>Neoptera</taxon>
        <taxon>Endopterygota</taxon>
        <taxon>Diptera</taxon>
        <taxon>Brachycera</taxon>
        <taxon>Muscomorpha</taxon>
        <taxon>Ephydroidea</taxon>
        <taxon>Drosophilidae</taxon>
        <taxon>Drosophila</taxon>
    </lineage>
</organism>
<dbReference type="InterPro" id="IPR011011">
    <property type="entry name" value="Znf_FYVE_PHD"/>
</dbReference>
<evidence type="ECO:0000259" key="11">
    <source>
        <dbReference type="PROSITE" id="PS51321"/>
    </source>
</evidence>
<reference evidence="12" key="2">
    <citation type="journal article" date="2016" name="G3 (Bethesda)">
        <title>Genome Evolution in Three Species of Cactophilic Drosophila.</title>
        <authorList>
            <person name="Sanchez-Flores A."/>
            <person name="Penazola F."/>
            <person name="Carpinteyro-Ponce J."/>
            <person name="Nazario-Yepiz N."/>
            <person name="Abreu-Goodger C."/>
            <person name="Machado C.A."/>
            <person name="Markow T.A."/>
        </authorList>
    </citation>
    <scope>NUCLEOTIDE SEQUENCE [LARGE SCALE GENOMIC DNA]</scope>
</reference>